<feature type="signal peptide" evidence="1">
    <location>
        <begin position="1"/>
        <end position="21"/>
    </location>
</feature>
<dbReference type="EMBL" id="SMFQ01000002">
    <property type="protein sequence ID" value="TCJ89205.1"/>
    <property type="molecule type" value="Genomic_DNA"/>
</dbReference>
<evidence type="ECO:0000259" key="2">
    <source>
        <dbReference type="PROSITE" id="PS50206"/>
    </source>
</evidence>
<comment type="caution">
    <text evidence="3">The sequence shown here is derived from an EMBL/GenBank/DDBJ whole genome shotgun (WGS) entry which is preliminary data.</text>
</comment>
<protein>
    <submittedName>
        <fullName evidence="3">Rhodanese-related sulfurtransferase</fullName>
    </submittedName>
</protein>
<proteinExistence type="predicted"/>
<accession>A0A4V2P9D6</accession>
<dbReference type="PROSITE" id="PS51257">
    <property type="entry name" value="PROKAR_LIPOPROTEIN"/>
    <property type="match status" value="1"/>
</dbReference>
<keyword evidence="4" id="KW-1185">Reference proteome</keyword>
<dbReference type="PANTHER" id="PTHR43031">
    <property type="entry name" value="FAD-DEPENDENT OXIDOREDUCTASE"/>
    <property type="match status" value="1"/>
</dbReference>
<reference evidence="3 4" key="1">
    <citation type="submission" date="2019-03" db="EMBL/GenBank/DDBJ databases">
        <title>Genomic Encyclopedia of Type Strains, Phase IV (KMG-IV): sequencing the most valuable type-strain genomes for metagenomic binning, comparative biology and taxonomic classification.</title>
        <authorList>
            <person name="Goeker M."/>
        </authorList>
    </citation>
    <scope>NUCLEOTIDE SEQUENCE [LARGE SCALE GENOMIC DNA]</scope>
    <source>
        <strain evidence="3 4">DSM 24830</strain>
    </source>
</reference>
<feature type="domain" description="Rhodanese" evidence="2">
    <location>
        <begin position="69"/>
        <end position="168"/>
    </location>
</feature>
<dbReference type="PROSITE" id="PS50206">
    <property type="entry name" value="RHODANESE_3"/>
    <property type="match status" value="1"/>
</dbReference>
<dbReference type="InterPro" id="IPR001763">
    <property type="entry name" value="Rhodanese-like_dom"/>
</dbReference>
<dbReference type="SMART" id="SM00450">
    <property type="entry name" value="RHOD"/>
    <property type="match status" value="1"/>
</dbReference>
<dbReference type="AlphaFoldDB" id="A0A4V2P9D6"/>
<dbReference type="RefSeq" id="WP_131904851.1">
    <property type="nucleotide sequence ID" value="NZ_BAAAFU010000008.1"/>
</dbReference>
<evidence type="ECO:0000313" key="3">
    <source>
        <dbReference type="EMBL" id="TCJ89205.1"/>
    </source>
</evidence>
<gene>
    <name evidence="3" type="ORF">EV695_1067</name>
</gene>
<dbReference type="OrthoDB" id="7835227at2"/>
<dbReference type="PANTHER" id="PTHR43031:SF1">
    <property type="entry name" value="PYRIDINE NUCLEOTIDE-DISULPHIDE OXIDOREDUCTASE"/>
    <property type="match status" value="1"/>
</dbReference>
<dbReference type="InterPro" id="IPR050229">
    <property type="entry name" value="GlpE_sulfurtransferase"/>
</dbReference>
<feature type="chain" id="PRO_5020922974" evidence="1">
    <location>
        <begin position="22"/>
        <end position="170"/>
    </location>
</feature>
<sequence>MNNIKPIVLGGFLLSFLTACNANTNADKSVEIQSTKAANVEKVNTKGADPIPQPGGYSNIDNAKLKELAQQGVLLVDIRRKEEWQQTGIIEGSNTITFFDRTGNINPNFVPEFTALAKPNQPVMLICRTGNRTQAASRAIAEQLGYRNVMNVTNGITGWMAERRPISSFN</sequence>
<evidence type="ECO:0000313" key="4">
    <source>
        <dbReference type="Proteomes" id="UP000294887"/>
    </source>
</evidence>
<dbReference type="Pfam" id="PF00581">
    <property type="entry name" value="Rhodanese"/>
    <property type="match status" value="1"/>
</dbReference>
<name>A0A4V2P9D6_9GAMM</name>
<dbReference type="GO" id="GO:0016740">
    <property type="term" value="F:transferase activity"/>
    <property type="evidence" value="ECO:0007669"/>
    <property type="project" value="UniProtKB-KW"/>
</dbReference>
<dbReference type="InterPro" id="IPR036873">
    <property type="entry name" value="Rhodanese-like_dom_sf"/>
</dbReference>
<organism evidence="3 4">
    <name type="scientific">Cocleimonas flava</name>
    <dbReference type="NCBI Taxonomy" id="634765"/>
    <lineage>
        <taxon>Bacteria</taxon>
        <taxon>Pseudomonadati</taxon>
        <taxon>Pseudomonadota</taxon>
        <taxon>Gammaproteobacteria</taxon>
        <taxon>Thiotrichales</taxon>
        <taxon>Thiotrichaceae</taxon>
        <taxon>Cocleimonas</taxon>
    </lineage>
</organism>
<evidence type="ECO:0000256" key="1">
    <source>
        <dbReference type="SAM" id="SignalP"/>
    </source>
</evidence>
<dbReference type="SUPFAM" id="SSF52821">
    <property type="entry name" value="Rhodanese/Cell cycle control phosphatase"/>
    <property type="match status" value="1"/>
</dbReference>
<keyword evidence="1" id="KW-0732">Signal</keyword>
<keyword evidence="3" id="KW-0808">Transferase</keyword>
<dbReference type="Gene3D" id="3.40.250.10">
    <property type="entry name" value="Rhodanese-like domain"/>
    <property type="match status" value="1"/>
</dbReference>
<dbReference type="Proteomes" id="UP000294887">
    <property type="component" value="Unassembled WGS sequence"/>
</dbReference>